<sequence>MDDGGLSAALDRAERAIARVEQALAQRKPVSGRDDELRAKVREAVSELDQLIREASR</sequence>
<evidence type="ECO:0000256" key="1">
    <source>
        <dbReference type="SAM" id="Coils"/>
    </source>
</evidence>
<dbReference type="RefSeq" id="WP_249866915.1">
    <property type="nucleotide sequence ID" value="NZ_JAMGBC010000001.1"/>
</dbReference>
<comment type="caution">
    <text evidence="2">The sequence shown here is derived from an EMBL/GenBank/DDBJ whole genome shotgun (WGS) entry which is preliminary data.</text>
</comment>
<accession>A0ABT0RCF6</accession>
<dbReference type="EMBL" id="JAMGBC010000001">
    <property type="protein sequence ID" value="MCL6677933.1"/>
    <property type="molecule type" value="Genomic_DNA"/>
</dbReference>
<organism evidence="2 3">
    <name type="scientific">Sphingomonas anseongensis</name>
    <dbReference type="NCBI Taxonomy" id="2908207"/>
    <lineage>
        <taxon>Bacteria</taxon>
        <taxon>Pseudomonadati</taxon>
        <taxon>Pseudomonadota</taxon>
        <taxon>Alphaproteobacteria</taxon>
        <taxon>Sphingomonadales</taxon>
        <taxon>Sphingomonadaceae</taxon>
        <taxon>Sphingomonas</taxon>
    </lineage>
</organism>
<gene>
    <name evidence="2" type="ORF">LZ519_01175</name>
</gene>
<evidence type="ECO:0000313" key="3">
    <source>
        <dbReference type="Proteomes" id="UP001165343"/>
    </source>
</evidence>
<protein>
    <submittedName>
        <fullName evidence="2">Uncharacterized protein</fullName>
    </submittedName>
</protein>
<feature type="coiled-coil region" evidence="1">
    <location>
        <begin position="6"/>
        <end position="54"/>
    </location>
</feature>
<keyword evidence="3" id="KW-1185">Reference proteome</keyword>
<keyword evidence="1" id="KW-0175">Coiled coil</keyword>
<name>A0ABT0RCF6_9SPHN</name>
<dbReference type="Proteomes" id="UP001165343">
    <property type="component" value="Unassembled WGS sequence"/>
</dbReference>
<evidence type="ECO:0000313" key="2">
    <source>
        <dbReference type="EMBL" id="MCL6677933.1"/>
    </source>
</evidence>
<proteinExistence type="predicted"/>
<reference evidence="2" key="1">
    <citation type="submission" date="2022-05" db="EMBL/GenBank/DDBJ databases">
        <authorList>
            <person name="Jo J.-H."/>
            <person name="Im W.-T."/>
        </authorList>
    </citation>
    <scope>NUCLEOTIDE SEQUENCE</scope>
    <source>
        <strain evidence="2">RG327</strain>
    </source>
</reference>